<dbReference type="OrthoDB" id="5168853at2"/>
<gene>
    <name evidence="1" type="ORF">A6035_15015</name>
</gene>
<dbReference type="KEGG" id="dlu:A6035_15015"/>
<dbReference type="RefSeq" id="WP_108848626.1">
    <property type="nucleotide sequence ID" value="NZ_CP015449.1"/>
</dbReference>
<sequence length="136" mass="14892">MLATGYTLHYPFIDRRHLDWAEGSAAPDLHLNIFPSARDDLAVLGMSEASGIGWQGRYEQADIVARYLAARRDDSPARRAALVVVDSSRRGPRPDLTAGYKYLGVDRMAYYVNKTAYRDAVTGLVAEMTRAAGGAA</sequence>
<protein>
    <submittedName>
        <fullName evidence="1">Uncharacterized protein</fullName>
    </submittedName>
</protein>
<reference evidence="1 2" key="1">
    <citation type="submission" date="2016-04" db="EMBL/GenBank/DDBJ databases">
        <title>Complete genome sequence of Dietzia lutea YIM 80766T, a strain isolated from desert soil in Egypt.</title>
        <authorList>
            <person name="Zhao J."/>
            <person name="Hu B."/>
            <person name="Geng S."/>
            <person name="Nie Y."/>
            <person name="Tang Y."/>
        </authorList>
    </citation>
    <scope>NUCLEOTIDE SEQUENCE [LARGE SCALE GENOMIC DNA]</scope>
    <source>
        <strain evidence="1 2">YIM 80766</strain>
    </source>
</reference>
<proteinExistence type="predicted"/>
<dbReference type="Proteomes" id="UP000244928">
    <property type="component" value="Chromosome"/>
</dbReference>
<keyword evidence="2" id="KW-1185">Reference proteome</keyword>
<evidence type="ECO:0000313" key="1">
    <source>
        <dbReference type="EMBL" id="AWH93275.1"/>
    </source>
</evidence>
<organism evidence="1 2">
    <name type="scientific">Dietzia lutea</name>
    <dbReference type="NCBI Taxonomy" id="546160"/>
    <lineage>
        <taxon>Bacteria</taxon>
        <taxon>Bacillati</taxon>
        <taxon>Actinomycetota</taxon>
        <taxon>Actinomycetes</taxon>
        <taxon>Mycobacteriales</taxon>
        <taxon>Dietziaceae</taxon>
        <taxon>Dietzia</taxon>
    </lineage>
</organism>
<evidence type="ECO:0000313" key="2">
    <source>
        <dbReference type="Proteomes" id="UP000244928"/>
    </source>
</evidence>
<dbReference type="EMBL" id="CP015449">
    <property type="protein sequence ID" value="AWH93275.1"/>
    <property type="molecule type" value="Genomic_DNA"/>
</dbReference>
<accession>A0A2S1RAI6</accession>
<dbReference type="AlphaFoldDB" id="A0A2S1RAI6"/>
<name>A0A2S1RAI6_9ACTN</name>